<keyword evidence="2" id="KW-1185">Reference proteome</keyword>
<dbReference type="Proteomes" id="UP000663828">
    <property type="component" value="Unassembled WGS sequence"/>
</dbReference>
<dbReference type="EMBL" id="CAJNOR010002766">
    <property type="protein sequence ID" value="CAF1338186.1"/>
    <property type="molecule type" value="Genomic_DNA"/>
</dbReference>
<dbReference type="AlphaFoldDB" id="A0A815GH17"/>
<proteinExistence type="predicted"/>
<sequence>MRCIAANRSVLTALDQNGTLPDLYGDDCTAMTNDIDSMDIIQFADGWYSYPDLNTFDSDLLLDVLTIRNVKPTKAISPWNMKTENPTALPLTEIATRQLEALFNLSQLLFGLARAEQSNYTFRDLQLGQSARRFHDQSIISQFFNCLSTMF</sequence>
<comment type="caution">
    <text evidence="1">The sequence shown here is derived from an EMBL/GenBank/DDBJ whole genome shotgun (WGS) entry which is preliminary data.</text>
</comment>
<gene>
    <name evidence="1" type="ORF">XAT740_LOCUS30807</name>
</gene>
<protein>
    <submittedName>
        <fullName evidence="1">Uncharacterized protein</fullName>
    </submittedName>
</protein>
<evidence type="ECO:0000313" key="1">
    <source>
        <dbReference type="EMBL" id="CAF1338186.1"/>
    </source>
</evidence>
<name>A0A815GH17_ADIRI</name>
<accession>A0A815GH17</accession>
<evidence type="ECO:0000313" key="2">
    <source>
        <dbReference type="Proteomes" id="UP000663828"/>
    </source>
</evidence>
<organism evidence="1 2">
    <name type="scientific">Adineta ricciae</name>
    <name type="common">Rotifer</name>
    <dbReference type="NCBI Taxonomy" id="249248"/>
    <lineage>
        <taxon>Eukaryota</taxon>
        <taxon>Metazoa</taxon>
        <taxon>Spiralia</taxon>
        <taxon>Gnathifera</taxon>
        <taxon>Rotifera</taxon>
        <taxon>Eurotatoria</taxon>
        <taxon>Bdelloidea</taxon>
        <taxon>Adinetida</taxon>
        <taxon>Adinetidae</taxon>
        <taxon>Adineta</taxon>
    </lineage>
</organism>
<reference evidence="1" key="1">
    <citation type="submission" date="2021-02" db="EMBL/GenBank/DDBJ databases">
        <authorList>
            <person name="Nowell W R."/>
        </authorList>
    </citation>
    <scope>NUCLEOTIDE SEQUENCE</scope>
</reference>